<proteinExistence type="predicted"/>
<feature type="region of interest" description="Disordered" evidence="1">
    <location>
        <begin position="92"/>
        <end position="133"/>
    </location>
</feature>
<name>A0A0K1PY90_9BACT</name>
<organism evidence="2 3">
    <name type="scientific">Labilithrix luteola</name>
    <dbReference type="NCBI Taxonomy" id="1391654"/>
    <lineage>
        <taxon>Bacteria</taxon>
        <taxon>Pseudomonadati</taxon>
        <taxon>Myxococcota</taxon>
        <taxon>Polyangia</taxon>
        <taxon>Polyangiales</taxon>
        <taxon>Labilitrichaceae</taxon>
        <taxon>Labilithrix</taxon>
    </lineage>
</organism>
<protein>
    <submittedName>
        <fullName evidence="2">Uncharacterized protein</fullName>
    </submittedName>
</protein>
<evidence type="ECO:0000313" key="2">
    <source>
        <dbReference type="EMBL" id="AKU98341.1"/>
    </source>
</evidence>
<evidence type="ECO:0000256" key="1">
    <source>
        <dbReference type="SAM" id="MobiDB-lite"/>
    </source>
</evidence>
<dbReference type="EMBL" id="CP012333">
    <property type="protein sequence ID" value="AKU98341.1"/>
    <property type="molecule type" value="Genomic_DNA"/>
</dbReference>
<feature type="region of interest" description="Disordered" evidence="1">
    <location>
        <begin position="1"/>
        <end position="75"/>
    </location>
</feature>
<dbReference type="Proteomes" id="UP000064967">
    <property type="component" value="Chromosome"/>
</dbReference>
<feature type="compositionally biased region" description="Basic residues" evidence="1">
    <location>
        <begin position="45"/>
        <end position="55"/>
    </location>
</feature>
<keyword evidence="3" id="KW-1185">Reference proteome</keyword>
<dbReference type="AlphaFoldDB" id="A0A0K1PY90"/>
<reference evidence="2 3" key="1">
    <citation type="submission" date="2015-08" db="EMBL/GenBank/DDBJ databases">
        <authorList>
            <person name="Babu N.S."/>
            <person name="Beckwith C.J."/>
            <person name="Beseler K.G."/>
            <person name="Brison A."/>
            <person name="Carone J.V."/>
            <person name="Caskin T.P."/>
            <person name="Diamond M."/>
            <person name="Durham M.E."/>
            <person name="Foxe J.M."/>
            <person name="Go M."/>
            <person name="Henderson B.A."/>
            <person name="Jones I.B."/>
            <person name="McGettigan J.A."/>
            <person name="Micheletti S.J."/>
            <person name="Nasrallah M.E."/>
            <person name="Ortiz D."/>
            <person name="Piller C.R."/>
            <person name="Privatt S.R."/>
            <person name="Schneider S.L."/>
            <person name="Sharp S."/>
            <person name="Smith T.C."/>
            <person name="Stanton J.D."/>
            <person name="Ullery H.E."/>
            <person name="Wilson R.J."/>
            <person name="Serrano M.G."/>
            <person name="Buck G."/>
            <person name="Lee V."/>
            <person name="Wang Y."/>
            <person name="Carvalho R."/>
            <person name="Voegtly L."/>
            <person name="Shi R."/>
            <person name="Duckworth R."/>
            <person name="Johnson A."/>
            <person name="Loviza R."/>
            <person name="Walstead R."/>
            <person name="Shah Z."/>
            <person name="Kiflezghi M."/>
            <person name="Wade K."/>
            <person name="Ball S.L."/>
            <person name="Bradley K.W."/>
            <person name="Asai D.J."/>
            <person name="Bowman C.A."/>
            <person name="Russell D.A."/>
            <person name="Pope W.H."/>
            <person name="Jacobs-Sera D."/>
            <person name="Hendrix R.W."/>
            <person name="Hatfull G.F."/>
        </authorList>
    </citation>
    <scope>NUCLEOTIDE SEQUENCE [LARGE SCALE GENOMIC DNA]</scope>
    <source>
        <strain evidence="2 3">DSM 27648</strain>
    </source>
</reference>
<sequence>MLRSLRIPNAHTSDQHRKAPSCFMGRPPAPAAGREYANPLQNAPSHRRAVRKTTRLRPSPPPAPRARSSLRDGADVSRSLLLGAVVRSGRFGCPSSDDVVPPAAHRPRPRRGVGFLHGGPPGGCRAAALENGR</sequence>
<accession>A0A0K1PY90</accession>
<dbReference type="KEGG" id="llu:AKJ09_05005"/>
<evidence type="ECO:0000313" key="3">
    <source>
        <dbReference type="Proteomes" id="UP000064967"/>
    </source>
</evidence>
<gene>
    <name evidence="2" type="ORF">AKJ09_05005</name>
</gene>